<dbReference type="InterPro" id="IPR044837">
    <property type="entry name" value="REM16-like"/>
</dbReference>
<reference evidence="8" key="1">
    <citation type="submission" date="2025-08" db="UniProtKB">
        <authorList>
            <consortium name="RefSeq"/>
        </authorList>
    </citation>
    <scope>IDENTIFICATION</scope>
    <source>
        <tissue evidence="8">Leaf</tissue>
    </source>
</reference>
<dbReference type="GeneID" id="115745821"/>
<organism evidence="7 8">
    <name type="scientific">Rhodamnia argentea</name>
    <dbReference type="NCBI Taxonomy" id="178133"/>
    <lineage>
        <taxon>Eukaryota</taxon>
        <taxon>Viridiplantae</taxon>
        <taxon>Streptophyta</taxon>
        <taxon>Embryophyta</taxon>
        <taxon>Tracheophyta</taxon>
        <taxon>Spermatophyta</taxon>
        <taxon>Magnoliopsida</taxon>
        <taxon>eudicotyledons</taxon>
        <taxon>Gunneridae</taxon>
        <taxon>Pentapetalae</taxon>
        <taxon>rosids</taxon>
        <taxon>malvids</taxon>
        <taxon>Myrtales</taxon>
        <taxon>Myrtaceae</taxon>
        <taxon>Myrtoideae</taxon>
        <taxon>Myrteae</taxon>
        <taxon>Australasian group</taxon>
        <taxon>Rhodamnia</taxon>
    </lineage>
</organism>
<keyword evidence="5" id="KW-0539">Nucleus</keyword>
<evidence type="ECO:0000256" key="2">
    <source>
        <dbReference type="ARBA" id="ARBA00023015"/>
    </source>
</evidence>
<sequence>MESSKRKVSPAMLASPSSTSERWRVSTALKAANKYKLQYPSFTVVIRSQNLLKHDVTVPGDFLKGGINESMQTTTLKYSDRSWPVKLLYYPQHGAGKLSAGFGAFQRGTSLKEGDVCVFELARTDTIELNVSIFRKNVET</sequence>
<dbReference type="SUPFAM" id="SSF101936">
    <property type="entry name" value="DNA-binding pseudobarrel domain"/>
    <property type="match status" value="1"/>
</dbReference>
<dbReference type="RefSeq" id="XP_048135755.1">
    <property type="nucleotide sequence ID" value="XM_048279798.1"/>
</dbReference>
<gene>
    <name evidence="8" type="primary">LOC115745821</name>
</gene>
<accession>A0ABM3HGQ7</accession>
<evidence type="ECO:0000256" key="5">
    <source>
        <dbReference type="ARBA" id="ARBA00023242"/>
    </source>
</evidence>
<evidence type="ECO:0000256" key="1">
    <source>
        <dbReference type="ARBA" id="ARBA00004123"/>
    </source>
</evidence>
<proteinExistence type="predicted"/>
<keyword evidence="4" id="KW-0804">Transcription</keyword>
<dbReference type="Gene3D" id="2.40.330.10">
    <property type="entry name" value="DNA-binding pseudobarrel domain"/>
    <property type="match status" value="1"/>
</dbReference>
<keyword evidence="3" id="KW-0238">DNA-binding</keyword>
<dbReference type="PROSITE" id="PS50863">
    <property type="entry name" value="B3"/>
    <property type="match status" value="1"/>
</dbReference>
<evidence type="ECO:0000259" key="6">
    <source>
        <dbReference type="PROSITE" id="PS50863"/>
    </source>
</evidence>
<evidence type="ECO:0000313" key="8">
    <source>
        <dbReference type="RefSeq" id="XP_048135755.1"/>
    </source>
</evidence>
<evidence type="ECO:0000256" key="4">
    <source>
        <dbReference type="ARBA" id="ARBA00023163"/>
    </source>
</evidence>
<feature type="domain" description="TF-B3" evidence="6">
    <location>
        <begin position="41"/>
        <end position="137"/>
    </location>
</feature>
<dbReference type="PANTHER" id="PTHR31391:SF143">
    <property type="entry name" value="B3 DNA-BINDING DOMAIN PROTEIN"/>
    <property type="match status" value="1"/>
</dbReference>
<protein>
    <submittedName>
        <fullName evidence="8">B3 domain-containing protein REM19-like</fullName>
    </submittedName>
</protein>
<dbReference type="SMART" id="SM01019">
    <property type="entry name" value="B3"/>
    <property type="match status" value="1"/>
</dbReference>
<name>A0ABM3HGQ7_9MYRT</name>
<dbReference type="InterPro" id="IPR003340">
    <property type="entry name" value="B3_DNA-bd"/>
</dbReference>
<dbReference type="PANTHER" id="PTHR31391">
    <property type="entry name" value="B3 DOMAIN-CONTAINING PROTEIN OS11G0197600-RELATED"/>
    <property type="match status" value="1"/>
</dbReference>
<dbReference type="Proteomes" id="UP000827889">
    <property type="component" value="Chromosome 5"/>
</dbReference>
<dbReference type="InterPro" id="IPR015300">
    <property type="entry name" value="DNA-bd_pseudobarrel_sf"/>
</dbReference>
<keyword evidence="7" id="KW-1185">Reference proteome</keyword>
<comment type="subcellular location">
    <subcellularLocation>
        <location evidence="1">Nucleus</location>
    </subcellularLocation>
</comment>
<evidence type="ECO:0000256" key="3">
    <source>
        <dbReference type="ARBA" id="ARBA00023125"/>
    </source>
</evidence>
<dbReference type="Pfam" id="PF02362">
    <property type="entry name" value="B3"/>
    <property type="match status" value="1"/>
</dbReference>
<dbReference type="CDD" id="cd10017">
    <property type="entry name" value="B3_DNA"/>
    <property type="match status" value="1"/>
</dbReference>
<keyword evidence="2" id="KW-0805">Transcription regulation</keyword>
<evidence type="ECO:0000313" key="7">
    <source>
        <dbReference type="Proteomes" id="UP000827889"/>
    </source>
</evidence>